<organism evidence="1 2">
    <name type="scientific">Fragilariopsis cylindrus CCMP1102</name>
    <dbReference type="NCBI Taxonomy" id="635003"/>
    <lineage>
        <taxon>Eukaryota</taxon>
        <taxon>Sar</taxon>
        <taxon>Stramenopiles</taxon>
        <taxon>Ochrophyta</taxon>
        <taxon>Bacillariophyta</taxon>
        <taxon>Bacillariophyceae</taxon>
        <taxon>Bacillariophycidae</taxon>
        <taxon>Bacillariales</taxon>
        <taxon>Bacillariaceae</taxon>
        <taxon>Fragilariopsis</taxon>
    </lineage>
</organism>
<dbReference type="Proteomes" id="UP000095751">
    <property type="component" value="Unassembled WGS sequence"/>
</dbReference>
<name>A0A1E7ET55_9STRA</name>
<accession>A0A1E7ET55</accession>
<dbReference type="InParanoid" id="A0A1E7ET55"/>
<dbReference type="EMBL" id="KV784377">
    <property type="protein sequence ID" value="OEU09151.1"/>
    <property type="molecule type" value="Genomic_DNA"/>
</dbReference>
<keyword evidence="2" id="KW-1185">Reference proteome</keyword>
<proteinExistence type="predicted"/>
<sequence length="107" mass="12290">MLCYNYIEAENYSGLNSDRDTEAEVEAIVRFFPEVLTRRKYDDENFQYPIQLLAFAHKEEWDPNALTQTDIDGLPLYDVEVFEFEVDDSMRSVGNRAISSSSSSSSS</sequence>
<gene>
    <name evidence="1" type="ORF">FRACYDRAFT_249068</name>
</gene>
<protein>
    <submittedName>
        <fullName evidence="1">Uncharacterized protein</fullName>
    </submittedName>
</protein>
<dbReference type="KEGG" id="fcy:FRACYDRAFT_249068"/>
<reference evidence="1 2" key="1">
    <citation type="submission" date="2016-09" db="EMBL/GenBank/DDBJ databases">
        <title>Extensive genetic diversity and differential bi-allelic expression allows diatom success in the polar Southern Ocean.</title>
        <authorList>
            <consortium name="DOE Joint Genome Institute"/>
            <person name="Mock T."/>
            <person name="Otillar R.P."/>
            <person name="Strauss J."/>
            <person name="Dupont C."/>
            <person name="Frickenhaus S."/>
            <person name="Maumus F."/>
            <person name="Mcmullan M."/>
            <person name="Sanges R."/>
            <person name="Schmutz J."/>
            <person name="Toseland A."/>
            <person name="Valas R."/>
            <person name="Veluchamy A."/>
            <person name="Ward B.J."/>
            <person name="Allen A."/>
            <person name="Barry K."/>
            <person name="Falciatore A."/>
            <person name="Ferrante M."/>
            <person name="Fortunato A.E."/>
            <person name="Gloeckner G."/>
            <person name="Gruber A."/>
            <person name="Hipkin R."/>
            <person name="Janech M."/>
            <person name="Kroth P."/>
            <person name="Leese F."/>
            <person name="Lindquist E."/>
            <person name="Lyon B.R."/>
            <person name="Martin J."/>
            <person name="Mayer C."/>
            <person name="Parker M."/>
            <person name="Quesneville H."/>
            <person name="Raymond J."/>
            <person name="Uhlig C."/>
            <person name="Valentin K.U."/>
            <person name="Worden A.Z."/>
            <person name="Armbrust E.V."/>
            <person name="Bowler C."/>
            <person name="Green B."/>
            <person name="Moulton V."/>
            <person name="Van Oosterhout C."/>
            <person name="Grigoriev I."/>
        </authorList>
    </citation>
    <scope>NUCLEOTIDE SEQUENCE [LARGE SCALE GENOMIC DNA]</scope>
    <source>
        <strain evidence="1 2">CCMP1102</strain>
    </source>
</reference>
<evidence type="ECO:0000313" key="2">
    <source>
        <dbReference type="Proteomes" id="UP000095751"/>
    </source>
</evidence>
<dbReference type="OrthoDB" id="55393at2759"/>
<evidence type="ECO:0000313" key="1">
    <source>
        <dbReference type="EMBL" id="OEU09151.1"/>
    </source>
</evidence>
<dbReference type="AlphaFoldDB" id="A0A1E7ET55"/>